<name>A0A4R6VCD6_9HYPH</name>
<proteinExistence type="predicted"/>
<comment type="caution">
    <text evidence="2">The sequence shown here is derived from an EMBL/GenBank/DDBJ whole genome shotgun (WGS) entry which is preliminary data.</text>
</comment>
<keyword evidence="3" id="KW-1185">Reference proteome</keyword>
<dbReference type="Proteomes" id="UP000295391">
    <property type="component" value="Unassembled WGS sequence"/>
</dbReference>
<reference evidence="2 3" key="1">
    <citation type="submission" date="2019-03" db="EMBL/GenBank/DDBJ databases">
        <title>Genomic Encyclopedia of Type Strains, Phase III (KMG-III): the genomes of soil and plant-associated and newly described type strains.</title>
        <authorList>
            <person name="Whitman W."/>
        </authorList>
    </citation>
    <scope>NUCLEOTIDE SEQUENCE [LARGE SCALE GENOMIC DNA]</scope>
    <source>
        <strain evidence="2 3">CGMCC 1.7002</strain>
    </source>
</reference>
<feature type="transmembrane region" description="Helical" evidence="1">
    <location>
        <begin position="115"/>
        <end position="135"/>
    </location>
</feature>
<dbReference type="EMBL" id="SNYR01000004">
    <property type="protein sequence ID" value="TDQ60453.1"/>
    <property type="molecule type" value="Genomic_DNA"/>
</dbReference>
<organism evidence="2 3">
    <name type="scientific">Maritalea mobilis</name>
    <dbReference type="NCBI Taxonomy" id="483324"/>
    <lineage>
        <taxon>Bacteria</taxon>
        <taxon>Pseudomonadati</taxon>
        <taxon>Pseudomonadota</taxon>
        <taxon>Alphaproteobacteria</taxon>
        <taxon>Hyphomicrobiales</taxon>
        <taxon>Devosiaceae</taxon>
        <taxon>Maritalea</taxon>
    </lineage>
</organism>
<keyword evidence="1" id="KW-0472">Membrane</keyword>
<sequence length="145" mass="16158">MATSNDSFAMGIVELRLMRAFFVIAALWNFAGAFPGLLDTAGMYEREFGNALTDPVMIAIYRGAWGTAFLYGLGFLLVAYNPVRHTGIVIMGGLGKTLFALNLLVMFLNGWTSDFAMVVILGDLVFVILILTYFWRLRRHGHQLI</sequence>
<protein>
    <submittedName>
        <fullName evidence="2">Uncharacterized protein</fullName>
    </submittedName>
</protein>
<feature type="transmembrane region" description="Helical" evidence="1">
    <location>
        <begin position="58"/>
        <end position="80"/>
    </location>
</feature>
<dbReference type="AlphaFoldDB" id="A0A4R6VCD6"/>
<keyword evidence="1" id="KW-1133">Transmembrane helix</keyword>
<dbReference type="RefSeq" id="WP_133573944.1">
    <property type="nucleotide sequence ID" value="NZ_SNYR01000004.1"/>
</dbReference>
<gene>
    <name evidence="2" type="ORF">ATL17_3342</name>
</gene>
<accession>A0A4R6VCD6</accession>
<keyword evidence="1" id="KW-0812">Transmembrane</keyword>
<evidence type="ECO:0000313" key="3">
    <source>
        <dbReference type="Proteomes" id="UP000295391"/>
    </source>
</evidence>
<evidence type="ECO:0000256" key="1">
    <source>
        <dbReference type="SAM" id="Phobius"/>
    </source>
</evidence>
<dbReference type="OrthoDB" id="9787548at2"/>
<evidence type="ECO:0000313" key="2">
    <source>
        <dbReference type="EMBL" id="TDQ60453.1"/>
    </source>
</evidence>
<feature type="transmembrane region" description="Helical" evidence="1">
    <location>
        <begin position="87"/>
        <end position="109"/>
    </location>
</feature>
<feature type="transmembrane region" description="Helical" evidence="1">
    <location>
        <begin position="20"/>
        <end position="38"/>
    </location>
</feature>